<gene>
    <name evidence="3" type="ORF">PVAND_010319</name>
</gene>
<keyword evidence="2" id="KW-0496">Mitochondrion</keyword>
<dbReference type="PANTHER" id="PTHR15004">
    <property type="entry name" value="GLUTAMYL-TRNA(GLN) AMIDOTRANSFERASE SUBUNIT C, MITOCHONDRIAL"/>
    <property type="match status" value="1"/>
</dbReference>
<evidence type="ECO:0000313" key="3">
    <source>
        <dbReference type="EMBL" id="KAG5680837.1"/>
    </source>
</evidence>
<dbReference type="SUPFAM" id="SSF141000">
    <property type="entry name" value="Glu-tRNAGln amidotransferase C subunit"/>
    <property type="match status" value="1"/>
</dbReference>
<dbReference type="Pfam" id="PF02686">
    <property type="entry name" value="GatC"/>
    <property type="match status" value="1"/>
</dbReference>
<evidence type="ECO:0000256" key="2">
    <source>
        <dbReference type="ARBA" id="ARBA00023128"/>
    </source>
</evidence>
<dbReference type="AlphaFoldDB" id="A0A9J6CFW9"/>
<accession>A0A9J6CFW9</accession>
<keyword evidence="4" id="KW-1185">Reference proteome</keyword>
<dbReference type="Proteomes" id="UP001107558">
    <property type="component" value="Chromosome 1"/>
</dbReference>
<name>A0A9J6CFW9_POLVA</name>
<comment type="caution">
    <text evidence="3">The sequence shown here is derived from an EMBL/GenBank/DDBJ whole genome shotgun (WGS) entry which is preliminary data.</text>
</comment>
<dbReference type="PANTHER" id="PTHR15004:SF0">
    <property type="entry name" value="GLUTAMYL-TRNA(GLN) AMIDOTRANSFERASE SUBUNIT C, MITOCHONDRIAL"/>
    <property type="match status" value="1"/>
</dbReference>
<evidence type="ECO:0000256" key="1">
    <source>
        <dbReference type="ARBA" id="ARBA00022741"/>
    </source>
</evidence>
<sequence>MFRRNILNLFIQRSYCNIHNKIFNWKELKYKTKVPQNVVKSIFEEKTEKIKVTEEEIILLEKLSLVDLERKEAVKVLEDSIEFASKIHNIKTDQNIEPLYTVLENYQLKLREDKVTDGNIKQDVMKNAVKTEEETYFVSPK</sequence>
<evidence type="ECO:0000313" key="4">
    <source>
        <dbReference type="Proteomes" id="UP001107558"/>
    </source>
</evidence>
<dbReference type="GO" id="GO:0070681">
    <property type="term" value="P:glutaminyl-tRNAGln biosynthesis via transamidation"/>
    <property type="evidence" value="ECO:0007669"/>
    <property type="project" value="TreeGrafter"/>
</dbReference>
<dbReference type="EMBL" id="JADBJN010000001">
    <property type="protein sequence ID" value="KAG5680837.1"/>
    <property type="molecule type" value="Genomic_DNA"/>
</dbReference>
<dbReference type="GO" id="GO:0032543">
    <property type="term" value="P:mitochondrial translation"/>
    <property type="evidence" value="ECO:0007669"/>
    <property type="project" value="TreeGrafter"/>
</dbReference>
<protein>
    <recommendedName>
        <fullName evidence="5">Glutamyl-tRNA(Gln) amidotransferase subunit C, mitochondrial</fullName>
    </recommendedName>
</protein>
<dbReference type="GO" id="GO:0030956">
    <property type="term" value="C:glutamyl-tRNA(Gln) amidotransferase complex"/>
    <property type="evidence" value="ECO:0007669"/>
    <property type="project" value="TreeGrafter"/>
</dbReference>
<dbReference type="GO" id="GO:0000166">
    <property type="term" value="F:nucleotide binding"/>
    <property type="evidence" value="ECO:0007669"/>
    <property type="project" value="UniProtKB-KW"/>
</dbReference>
<organism evidence="3 4">
    <name type="scientific">Polypedilum vanderplanki</name>
    <name type="common">Sleeping chironomid midge</name>
    <dbReference type="NCBI Taxonomy" id="319348"/>
    <lineage>
        <taxon>Eukaryota</taxon>
        <taxon>Metazoa</taxon>
        <taxon>Ecdysozoa</taxon>
        <taxon>Arthropoda</taxon>
        <taxon>Hexapoda</taxon>
        <taxon>Insecta</taxon>
        <taxon>Pterygota</taxon>
        <taxon>Neoptera</taxon>
        <taxon>Endopterygota</taxon>
        <taxon>Diptera</taxon>
        <taxon>Nematocera</taxon>
        <taxon>Chironomoidea</taxon>
        <taxon>Chironomidae</taxon>
        <taxon>Chironominae</taxon>
        <taxon>Polypedilum</taxon>
        <taxon>Polypedilum</taxon>
    </lineage>
</organism>
<dbReference type="InterPro" id="IPR003837">
    <property type="entry name" value="GatC"/>
</dbReference>
<dbReference type="GO" id="GO:0005739">
    <property type="term" value="C:mitochondrion"/>
    <property type="evidence" value="ECO:0007669"/>
    <property type="project" value="TreeGrafter"/>
</dbReference>
<dbReference type="GO" id="GO:0006450">
    <property type="term" value="P:regulation of translational fidelity"/>
    <property type="evidence" value="ECO:0007669"/>
    <property type="project" value="InterPro"/>
</dbReference>
<reference evidence="3" key="1">
    <citation type="submission" date="2021-03" db="EMBL/GenBank/DDBJ databases">
        <title>Chromosome level genome of the anhydrobiotic midge Polypedilum vanderplanki.</title>
        <authorList>
            <person name="Yoshida Y."/>
            <person name="Kikawada T."/>
            <person name="Gusev O."/>
        </authorList>
    </citation>
    <scope>NUCLEOTIDE SEQUENCE</scope>
    <source>
        <strain evidence="3">NIAS01</strain>
        <tissue evidence="3">Whole body or cell culture</tissue>
    </source>
</reference>
<dbReference type="OrthoDB" id="5394539at2759"/>
<proteinExistence type="predicted"/>
<evidence type="ECO:0008006" key="5">
    <source>
        <dbReference type="Google" id="ProtNLM"/>
    </source>
</evidence>
<keyword evidence="1" id="KW-0547">Nucleotide-binding</keyword>
<dbReference type="InterPro" id="IPR036113">
    <property type="entry name" value="Asp/Glu-ADT_sf_sub_c"/>
</dbReference>